<accession>A0AAW0ANN6</accession>
<evidence type="ECO:0000256" key="5">
    <source>
        <dbReference type="ARBA" id="ARBA00034808"/>
    </source>
</evidence>
<dbReference type="GO" id="GO:0009378">
    <property type="term" value="F:four-way junction helicase activity"/>
    <property type="evidence" value="ECO:0007669"/>
    <property type="project" value="TreeGrafter"/>
</dbReference>
<dbReference type="SUPFAM" id="SSF52540">
    <property type="entry name" value="P-loop containing nucleoside triphosphate hydrolases"/>
    <property type="match status" value="1"/>
</dbReference>
<evidence type="ECO:0000256" key="2">
    <source>
        <dbReference type="ARBA" id="ARBA00023125"/>
    </source>
</evidence>
<comment type="caution">
    <text evidence="8">The sequence shown here is derived from an EMBL/GenBank/DDBJ whole genome shotgun (WGS) entry which is preliminary data.</text>
</comment>
<keyword evidence="9" id="KW-1185">Reference proteome</keyword>
<evidence type="ECO:0000256" key="3">
    <source>
        <dbReference type="ARBA" id="ARBA00023235"/>
    </source>
</evidence>
<dbReference type="GO" id="GO:0006281">
    <property type="term" value="P:DNA repair"/>
    <property type="evidence" value="ECO:0007669"/>
    <property type="project" value="TreeGrafter"/>
</dbReference>
<proteinExistence type="inferred from homology"/>
<evidence type="ECO:0000259" key="7">
    <source>
        <dbReference type="PROSITE" id="PS51194"/>
    </source>
</evidence>
<dbReference type="EC" id="5.6.2.4" evidence="5"/>
<evidence type="ECO:0000256" key="6">
    <source>
        <dbReference type="SAM" id="MobiDB-lite"/>
    </source>
</evidence>
<evidence type="ECO:0000313" key="9">
    <source>
        <dbReference type="Proteomes" id="UP001362999"/>
    </source>
</evidence>
<dbReference type="PROSITE" id="PS51194">
    <property type="entry name" value="HELICASE_CTER"/>
    <property type="match status" value="1"/>
</dbReference>
<comment type="similarity">
    <text evidence="1">Belongs to the helicase family. RecQ subfamily.</text>
</comment>
<reference evidence="8 9" key="1">
    <citation type="journal article" date="2024" name="J Genomics">
        <title>Draft genome sequencing and assembly of Favolaschia claudopus CIRM-BRFM 2984 isolated from oak limbs.</title>
        <authorList>
            <person name="Navarro D."/>
            <person name="Drula E."/>
            <person name="Chaduli D."/>
            <person name="Cazenave R."/>
            <person name="Ahrendt S."/>
            <person name="Wang J."/>
            <person name="Lipzen A."/>
            <person name="Daum C."/>
            <person name="Barry K."/>
            <person name="Grigoriev I.V."/>
            <person name="Favel A."/>
            <person name="Rosso M.N."/>
            <person name="Martin F."/>
        </authorList>
    </citation>
    <scope>NUCLEOTIDE SEQUENCE [LARGE SCALE GENOMIC DNA]</scope>
    <source>
        <strain evidence="8 9">CIRM-BRFM 2984</strain>
    </source>
</reference>
<dbReference type="GO" id="GO:0043138">
    <property type="term" value="F:3'-5' DNA helicase activity"/>
    <property type="evidence" value="ECO:0007669"/>
    <property type="project" value="UniProtKB-EC"/>
</dbReference>
<dbReference type="PANTHER" id="PTHR13710:SF105">
    <property type="entry name" value="ATP-DEPENDENT DNA HELICASE Q1"/>
    <property type="match status" value="1"/>
</dbReference>
<feature type="region of interest" description="Disordered" evidence="6">
    <location>
        <begin position="188"/>
        <end position="236"/>
    </location>
</feature>
<dbReference type="AlphaFoldDB" id="A0AAW0ANN6"/>
<protein>
    <recommendedName>
        <fullName evidence="5">DNA 3'-5' helicase</fullName>
        <ecNumber evidence="5">5.6.2.4</ecNumber>
    </recommendedName>
</protein>
<evidence type="ECO:0000256" key="1">
    <source>
        <dbReference type="ARBA" id="ARBA00005446"/>
    </source>
</evidence>
<dbReference type="InterPro" id="IPR001650">
    <property type="entry name" value="Helicase_C-like"/>
</dbReference>
<dbReference type="GO" id="GO:0005694">
    <property type="term" value="C:chromosome"/>
    <property type="evidence" value="ECO:0007669"/>
    <property type="project" value="TreeGrafter"/>
</dbReference>
<gene>
    <name evidence="8" type="ORF">R3P38DRAFT_3362311</name>
</gene>
<dbReference type="GO" id="GO:0005737">
    <property type="term" value="C:cytoplasm"/>
    <property type="evidence" value="ECO:0007669"/>
    <property type="project" value="TreeGrafter"/>
</dbReference>
<dbReference type="GO" id="GO:0003677">
    <property type="term" value="F:DNA binding"/>
    <property type="evidence" value="ECO:0007669"/>
    <property type="project" value="UniProtKB-KW"/>
</dbReference>
<feature type="compositionally biased region" description="Low complexity" evidence="6">
    <location>
        <begin position="202"/>
        <end position="213"/>
    </location>
</feature>
<feature type="compositionally biased region" description="Pro residues" evidence="6">
    <location>
        <begin position="188"/>
        <end position="201"/>
    </location>
</feature>
<name>A0AAW0ANN6_9AGAR</name>
<keyword evidence="2" id="KW-0238">DNA-binding</keyword>
<dbReference type="CDD" id="cd18785">
    <property type="entry name" value="SF2_C"/>
    <property type="match status" value="1"/>
</dbReference>
<dbReference type="InterPro" id="IPR027417">
    <property type="entry name" value="P-loop_NTPase"/>
</dbReference>
<feature type="region of interest" description="Disordered" evidence="6">
    <location>
        <begin position="82"/>
        <end position="111"/>
    </location>
</feature>
<evidence type="ECO:0000256" key="4">
    <source>
        <dbReference type="ARBA" id="ARBA00034617"/>
    </source>
</evidence>
<dbReference type="Proteomes" id="UP001362999">
    <property type="component" value="Unassembled WGS sequence"/>
</dbReference>
<dbReference type="Pfam" id="PF00271">
    <property type="entry name" value="Helicase_C"/>
    <property type="match status" value="1"/>
</dbReference>
<evidence type="ECO:0000313" key="8">
    <source>
        <dbReference type="EMBL" id="KAK7014552.1"/>
    </source>
</evidence>
<dbReference type="GO" id="GO:0006310">
    <property type="term" value="P:DNA recombination"/>
    <property type="evidence" value="ECO:0007669"/>
    <property type="project" value="TreeGrafter"/>
</dbReference>
<organism evidence="8 9">
    <name type="scientific">Favolaschia claudopus</name>
    <dbReference type="NCBI Taxonomy" id="2862362"/>
    <lineage>
        <taxon>Eukaryota</taxon>
        <taxon>Fungi</taxon>
        <taxon>Dikarya</taxon>
        <taxon>Basidiomycota</taxon>
        <taxon>Agaricomycotina</taxon>
        <taxon>Agaricomycetes</taxon>
        <taxon>Agaricomycetidae</taxon>
        <taxon>Agaricales</taxon>
        <taxon>Marasmiineae</taxon>
        <taxon>Mycenaceae</taxon>
        <taxon>Favolaschia</taxon>
    </lineage>
</organism>
<sequence>MTSSLRRRIRRFERGAIKILVSTAIGSHGQDIPDISIVIRFGAVDSLEQLKQEMGRAGRDPQIFAQAHFLVEKSCFQAQKKSIRKKQKTTNAAAIDGGEASAPRDRPEANDAPVESIEFPVLLDDDKLPDNLQWRKKLNPGVHHYAAAQDPDCRRDVSDEYFGNPVRERVLANALCCDLCANDGPFPPKAPETHPTTPPPHSQSAASSTATTPNNNGKRGRRAAASDTDAGAKRRGGHLTECKEIVERWATEMYEKDWAGSGLTSDVFITDTMITYLAHNRFSSLAHLCNSLERSTRSWGLVEDYGNDILGRLARVDQRRDDERHRQEAERVQRQLEQQEKRERLGVKLLHFVPSLATKQREGGKEAMTLCTTKILCMQRVGSLHGKVEPAENWEEEARGVQNLNDGYD</sequence>
<dbReference type="EMBL" id="JAWWNJ010000056">
    <property type="protein sequence ID" value="KAK7014552.1"/>
    <property type="molecule type" value="Genomic_DNA"/>
</dbReference>
<keyword evidence="3" id="KW-0413">Isomerase</keyword>
<dbReference type="PANTHER" id="PTHR13710">
    <property type="entry name" value="DNA HELICASE RECQ FAMILY MEMBER"/>
    <property type="match status" value="1"/>
</dbReference>
<comment type="catalytic activity">
    <reaction evidence="4">
        <text>Couples ATP hydrolysis with the unwinding of duplex DNA by translocating in the 3'-5' direction.</text>
        <dbReference type="EC" id="5.6.2.4"/>
    </reaction>
</comment>
<dbReference type="Gene3D" id="3.40.50.300">
    <property type="entry name" value="P-loop containing nucleotide triphosphate hydrolases"/>
    <property type="match status" value="1"/>
</dbReference>
<feature type="domain" description="Helicase C-terminal" evidence="7">
    <location>
        <begin position="1"/>
        <end position="98"/>
    </location>
</feature>